<evidence type="ECO:0008006" key="4">
    <source>
        <dbReference type="Google" id="ProtNLM"/>
    </source>
</evidence>
<dbReference type="Proteomes" id="UP000680304">
    <property type="component" value="Unassembled WGS sequence"/>
</dbReference>
<feature type="coiled-coil region" evidence="1">
    <location>
        <begin position="25"/>
        <end position="59"/>
    </location>
</feature>
<dbReference type="EMBL" id="BOVJ01000021">
    <property type="protein sequence ID" value="GIQ62147.1"/>
    <property type="molecule type" value="Genomic_DNA"/>
</dbReference>
<sequence length="85" mass="9683">MTDVLIGLLICVITAAASIYAAHYIVQLRHNRDMLADELKRATEHIGELESRVMLLEAERDARDARVGDLRREESHGWETINIRA</sequence>
<dbReference type="RefSeq" id="WP_213527468.1">
    <property type="nucleotide sequence ID" value="NZ_BOVJ01000021.1"/>
</dbReference>
<protein>
    <recommendedName>
        <fullName evidence="4">Dihydroorotate dehydrogenase</fullName>
    </recommendedName>
</protein>
<comment type="caution">
    <text evidence="2">The sequence shown here is derived from an EMBL/GenBank/DDBJ whole genome shotgun (WGS) entry which is preliminary data.</text>
</comment>
<gene>
    <name evidence="2" type="ORF">PACILC2_07150</name>
</gene>
<evidence type="ECO:0000313" key="3">
    <source>
        <dbReference type="Proteomes" id="UP000680304"/>
    </source>
</evidence>
<name>A0ABQ4N1U3_9BACL</name>
<evidence type="ECO:0000313" key="2">
    <source>
        <dbReference type="EMBL" id="GIQ62147.1"/>
    </source>
</evidence>
<accession>A0ABQ4N1U3</accession>
<keyword evidence="1" id="KW-0175">Coiled coil</keyword>
<keyword evidence="3" id="KW-1185">Reference proteome</keyword>
<proteinExistence type="predicted"/>
<reference evidence="2 3" key="1">
    <citation type="submission" date="2021-04" db="EMBL/GenBank/DDBJ databases">
        <title>Draft genome sequence of Paenibacillus cisolokensis, LC2-13A.</title>
        <authorList>
            <person name="Uke A."/>
            <person name="Chhe C."/>
            <person name="Baramee S."/>
            <person name="Kosugi A."/>
        </authorList>
    </citation>
    <scope>NUCLEOTIDE SEQUENCE [LARGE SCALE GENOMIC DNA]</scope>
    <source>
        <strain evidence="2 3">LC2-13A</strain>
    </source>
</reference>
<organism evidence="2 3">
    <name type="scientific">Paenibacillus cisolokensis</name>
    <dbReference type="NCBI Taxonomy" id="1658519"/>
    <lineage>
        <taxon>Bacteria</taxon>
        <taxon>Bacillati</taxon>
        <taxon>Bacillota</taxon>
        <taxon>Bacilli</taxon>
        <taxon>Bacillales</taxon>
        <taxon>Paenibacillaceae</taxon>
        <taxon>Paenibacillus</taxon>
    </lineage>
</organism>
<evidence type="ECO:0000256" key="1">
    <source>
        <dbReference type="SAM" id="Coils"/>
    </source>
</evidence>